<organism evidence="2 3">
    <name type="scientific">Faecalibacterium prausnitzii</name>
    <dbReference type="NCBI Taxonomy" id="853"/>
    <lineage>
        <taxon>Bacteria</taxon>
        <taxon>Bacillati</taxon>
        <taxon>Bacillota</taxon>
        <taxon>Clostridia</taxon>
        <taxon>Eubacteriales</taxon>
        <taxon>Oscillospiraceae</taxon>
        <taxon>Faecalibacterium</taxon>
    </lineage>
</organism>
<protein>
    <recommendedName>
        <fullName evidence="5">DUF952 domain-containing protein</fullName>
    </recommendedName>
</protein>
<dbReference type="RefSeq" id="WP_097786132.1">
    <property type="nucleotide sequence ID" value="NZ_NMTW01000053.1"/>
</dbReference>
<gene>
    <name evidence="1" type="ORF">CGS56_13865</name>
    <name evidence="2" type="ORF">CGS58_06815</name>
</gene>
<dbReference type="EMBL" id="NMTY01000015">
    <property type="protein sequence ID" value="PDX81396.1"/>
    <property type="molecule type" value="Genomic_DNA"/>
</dbReference>
<comment type="caution">
    <text evidence="2">The sequence shown here is derived from an EMBL/GenBank/DDBJ whole genome shotgun (WGS) entry which is preliminary data.</text>
</comment>
<sequence>MKFYHATTKEAAASIQKDGVLKAGPFGEVFLCRSPLDACKFLIIRGVLQVSVFEVNLKRSEVTESHDHSEGFFQCKAYTHDGDIAVSGRVPVQTYDFQNLVRGYKL</sequence>
<accession>A0A2A7AQJ2</accession>
<evidence type="ECO:0000313" key="3">
    <source>
        <dbReference type="Proteomes" id="UP000220005"/>
    </source>
</evidence>
<evidence type="ECO:0000313" key="1">
    <source>
        <dbReference type="EMBL" id="PDX74125.1"/>
    </source>
</evidence>
<reference evidence="3 4" key="1">
    <citation type="journal article" date="2017" name="Front. Microbiol.">
        <title>New Insights into the Diversity of the Genus Faecalibacterium.</title>
        <authorList>
            <person name="Benevides L."/>
            <person name="Burman S."/>
            <person name="Martin R."/>
            <person name="Robert V."/>
            <person name="Thomas M."/>
            <person name="Miquel S."/>
            <person name="Chain F."/>
            <person name="Sokol H."/>
            <person name="Bermudez-Humaran L.G."/>
            <person name="Morrison M."/>
            <person name="Langella P."/>
            <person name="Azevedo V.A."/>
            <person name="Chatel J.M."/>
            <person name="Soares S."/>
        </authorList>
    </citation>
    <scope>NUCLEOTIDE SEQUENCE [LARGE SCALE GENOMIC DNA]</scope>
    <source>
        <strain evidence="1 4">CNCM I 4573</strain>
        <strain evidence="2 3">CNCM I 4575</strain>
    </source>
</reference>
<dbReference type="Proteomes" id="UP000220157">
    <property type="component" value="Unassembled WGS sequence"/>
</dbReference>
<evidence type="ECO:0000313" key="4">
    <source>
        <dbReference type="Proteomes" id="UP000220157"/>
    </source>
</evidence>
<evidence type="ECO:0000313" key="2">
    <source>
        <dbReference type="EMBL" id="PDX81396.1"/>
    </source>
</evidence>
<dbReference type="AlphaFoldDB" id="A0A2A7AQJ2"/>
<dbReference type="EMBL" id="NMTW01000053">
    <property type="protein sequence ID" value="PDX74125.1"/>
    <property type="molecule type" value="Genomic_DNA"/>
</dbReference>
<dbReference type="Proteomes" id="UP000220005">
    <property type="component" value="Unassembled WGS sequence"/>
</dbReference>
<reference evidence="2" key="2">
    <citation type="submission" date="2017-07" db="EMBL/GenBank/DDBJ databases">
        <authorList>
            <person name="Sun Z.S."/>
            <person name="Albrecht U."/>
            <person name="Echele G."/>
            <person name="Lee C.C."/>
        </authorList>
    </citation>
    <scope>NUCLEOTIDE SEQUENCE</scope>
    <source>
        <strain evidence="1">CNCM I 4573</strain>
        <strain evidence="2">CNCM I 4575</strain>
    </source>
</reference>
<evidence type="ECO:0008006" key="5">
    <source>
        <dbReference type="Google" id="ProtNLM"/>
    </source>
</evidence>
<name>A0A2A7AQJ2_9FIRM</name>
<proteinExistence type="predicted"/>